<dbReference type="InterPro" id="IPR027417">
    <property type="entry name" value="P-loop_NTPase"/>
</dbReference>
<feature type="compositionally biased region" description="Basic residues" evidence="11">
    <location>
        <begin position="623"/>
        <end position="636"/>
    </location>
</feature>
<dbReference type="InterPro" id="IPR005580">
    <property type="entry name" value="DbpA/CsdA_RNA-bd_dom"/>
</dbReference>
<comment type="similarity">
    <text evidence="9">Belongs to the DEAD box helicase family. DeaD/CsdA subfamily.</text>
</comment>
<evidence type="ECO:0000256" key="3">
    <source>
        <dbReference type="ARBA" id="ARBA00022801"/>
    </source>
</evidence>
<dbReference type="Proteomes" id="UP000315017">
    <property type="component" value="Chromosome"/>
</dbReference>
<dbReference type="GO" id="GO:0005840">
    <property type="term" value="C:ribosome"/>
    <property type="evidence" value="ECO:0007669"/>
    <property type="project" value="TreeGrafter"/>
</dbReference>
<feature type="domain" description="DEAD-box RNA helicase Q" evidence="14">
    <location>
        <begin position="41"/>
        <end position="69"/>
    </location>
</feature>
<evidence type="ECO:0000256" key="5">
    <source>
        <dbReference type="ARBA" id="ARBA00022840"/>
    </source>
</evidence>
<dbReference type="EC" id="3.6.4.13" evidence="9"/>
<keyword evidence="6 9" id="KW-0694">RNA-binding</keyword>
<evidence type="ECO:0000256" key="6">
    <source>
        <dbReference type="ARBA" id="ARBA00022884"/>
    </source>
</evidence>
<name>A0A517YN73_9BACT</name>
<dbReference type="GO" id="GO:0006401">
    <property type="term" value="P:RNA catabolic process"/>
    <property type="evidence" value="ECO:0007669"/>
    <property type="project" value="UniProtKB-UniRule"/>
</dbReference>
<dbReference type="KEGG" id="aagg:ETAA8_68240"/>
<organism evidence="15 16">
    <name type="scientific">Anatilimnocola aggregata</name>
    <dbReference type="NCBI Taxonomy" id="2528021"/>
    <lineage>
        <taxon>Bacteria</taxon>
        <taxon>Pseudomonadati</taxon>
        <taxon>Planctomycetota</taxon>
        <taxon>Planctomycetia</taxon>
        <taxon>Pirellulales</taxon>
        <taxon>Pirellulaceae</taxon>
        <taxon>Anatilimnocola</taxon>
    </lineage>
</organism>
<feature type="domain" description="Helicase ATP-binding" evidence="12">
    <location>
        <begin position="72"/>
        <end position="243"/>
    </location>
</feature>
<evidence type="ECO:0000313" key="15">
    <source>
        <dbReference type="EMBL" id="QDU31664.1"/>
    </source>
</evidence>
<dbReference type="Pfam" id="PF00271">
    <property type="entry name" value="Helicase_C"/>
    <property type="match status" value="1"/>
</dbReference>
<dbReference type="Gene3D" id="3.30.70.330">
    <property type="match status" value="1"/>
</dbReference>
<keyword evidence="5 9" id="KW-0067">ATP-binding</keyword>
<dbReference type="PANTHER" id="PTHR47963">
    <property type="entry name" value="DEAD-BOX ATP-DEPENDENT RNA HELICASE 47, MITOCHONDRIAL"/>
    <property type="match status" value="1"/>
</dbReference>
<dbReference type="PROSITE" id="PS00039">
    <property type="entry name" value="DEAD_ATP_HELICASE"/>
    <property type="match status" value="1"/>
</dbReference>
<dbReference type="SMART" id="SM00487">
    <property type="entry name" value="DEXDc"/>
    <property type="match status" value="1"/>
</dbReference>
<dbReference type="GO" id="GO:0000027">
    <property type="term" value="P:ribosomal large subunit assembly"/>
    <property type="evidence" value="ECO:0007669"/>
    <property type="project" value="UniProtKB-UniRule"/>
</dbReference>
<keyword evidence="7 9" id="KW-0346">Stress response</keyword>
<dbReference type="CDD" id="cd00268">
    <property type="entry name" value="DEADc"/>
    <property type="match status" value="1"/>
</dbReference>
<dbReference type="InterPro" id="IPR011545">
    <property type="entry name" value="DEAD/DEAH_box_helicase_dom"/>
</dbReference>
<evidence type="ECO:0000256" key="9">
    <source>
        <dbReference type="HAMAP-Rule" id="MF_00964"/>
    </source>
</evidence>
<dbReference type="InterPro" id="IPR001650">
    <property type="entry name" value="Helicase_C-like"/>
</dbReference>
<dbReference type="InterPro" id="IPR014014">
    <property type="entry name" value="RNA_helicase_DEAD_Q_motif"/>
</dbReference>
<dbReference type="Pfam" id="PF00270">
    <property type="entry name" value="DEAD"/>
    <property type="match status" value="1"/>
</dbReference>
<dbReference type="AlphaFoldDB" id="A0A517YN73"/>
<dbReference type="PROSITE" id="PS51192">
    <property type="entry name" value="HELICASE_ATP_BIND_1"/>
    <property type="match status" value="1"/>
</dbReference>
<dbReference type="InterPro" id="IPR028618">
    <property type="entry name" value="DEAD_helicase_DeaD"/>
</dbReference>
<keyword evidence="2 9" id="KW-0547">Nucleotide-binding</keyword>
<dbReference type="RefSeq" id="WP_202921416.1">
    <property type="nucleotide sequence ID" value="NZ_CP036274.1"/>
</dbReference>
<feature type="domain" description="Helicase C-terminal" evidence="13">
    <location>
        <begin position="270"/>
        <end position="414"/>
    </location>
</feature>
<evidence type="ECO:0000256" key="7">
    <source>
        <dbReference type="ARBA" id="ARBA00023016"/>
    </source>
</evidence>
<evidence type="ECO:0000313" key="16">
    <source>
        <dbReference type="Proteomes" id="UP000315017"/>
    </source>
</evidence>
<dbReference type="GO" id="GO:0033592">
    <property type="term" value="F:RNA strand annealing activity"/>
    <property type="evidence" value="ECO:0007669"/>
    <property type="project" value="TreeGrafter"/>
</dbReference>
<dbReference type="InterPro" id="IPR050547">
    <property type="entry name" value="DEAD_box_RNA_helicases"/>
</dbReference>
<keyword evidence="1 9" id="KW-0963">Cytoplasm</keyword>
<evidence type="ECO:0000256" key="1">
    <source>
        <dbReference type="ARBA" id="ARBA00022490"/>
    </source>
</evidence>
<dbReference type="InterPro" id="IPR012677">
    <property type="entry name" value="Nucleotide-bd_a/b_plait_sf"/>
</dbReference>
<feature type="region of interest" description="Disordered" evidence="11">
    <location>
        <begin position="602"/>
        <end position="636"/>
    </location>
</feature>
<keyword evidence="4 9" id="KW-0347">Helicase</keyword>
<feature type="compositionally biased region" description="Basic and acidic residues" evidence="11">
    <location>
        <begin position="478"/>
        <end position="493"/>
    </location>
</feature>
<dbReference type="GO" id="GO:0005524">
    <property type="term" value="F:ATP binding"/>
    <property type="evidence" value="ECO:0007669"/>
    <property type="project" value="UniProtKB-UniRule"/>
</dbReference>
<keyword evidence="3 9" id="KW-0378">Hydrolase</keyword>
<proteinExistence type="inferred from homology"/>
<comment type="subcellular location">
    <subcellularLocation>
        <location evidence="9">Cytoplasm</location>
    </subcellularLocation>
</comment>
<dbReference type="PANTHER" id="PTHR47963:SF8">
    <property type="entry name" value="ATP-DEPENDENT RNA HELICASE DEAD"/>
    <property type="match status" value="1"/>
</dbReference>
<dbReference type="GO" id="GO:0003724">
    <property type="term" value="F:RNA helicase activity"/>
    <property type="evidence" value="ECO:0007669"/>
    <property type="project" value="UniProtKB-UniRule"/>
</dbReference>
<dbReference type="Gene3D" id="3.40.50.300">
    <property type="entry name" value="P-loop containing nucleotide triphosphate hydrolases"/>
    <property type="match status" value="2"/>
</dbReference>
<dbReference type="GO" id="GO:0070417">
    <property type="term" value="P:cellular response to cold"/>
    <property type="evidence" value="ECO:0007669"/>
    <property type="project" value="InterPro"/>
</dbReference>
<feature type="short sequence motif" description="Q motif" evidence="10">
    <location>
        <begin position="41"/>
        <end position="69"/>
    </location>
</feature>
<evidence type="ECO:0000256" key="11">
    <source>
        <dbReference type="SAM" id="MobiDB-lite"/>
    </source>
</evidence>
<sequence>MSEFAQDEVEVAEMSPETSQFEAAEELLPEEAGAEDSVPENMFRGLGLNEALVRVLDRSGYHTPTPIQAQTIPLILEGRDVLGQAQTGTGKTAAFALPVLQRINLAERRPQVLVLTPTRELAIQVAEAFEKYAGEMRGLRVVPIYGGQDYQVQLRALDRGVQVIVGTPGRVMDHMRRGSLKVDGLKTLVLDEADEMLRMGFAEDVEWVLTQLPAERQIALFSATLPEPIRRIAQCHLRNPAQVTIRQQTATADTIRQRFIVASPHLKEAALARILEAEPIDGVIIFVKMRSTTEPLAEFLSQHGHRAAALNGDVAQKQRERIVESLRSGKIDIVVATDVAARGLDVQRISHVINYDLPFDSEAYVHRIGRTGRAGRSGEAILFVHPRDRHMLRNLERATRQAIEPMELPSNRTINKQRVARFHDKITAALTHPDIEALASIVDQYRREKEIPLEQIAAALALLANGEKPLLMKDAFKPSESFDTHGSSRDSHGGPRHSHDRNSRDRHGDRGPDSRPSRHAGPRGFDEEMETFRVEVGHVNQVKPGNLVGAIANETGINGSSIGRISIFEDYSTVDLPVGMPSDMFQELKKVRVAGQELNISRLAEERRPAAPSAPRAEEKPMKPKKPKRKVAAKPA</sequence>
<dbReference type="EMBL" id="CP036274">
    <property type="protein sequence ID" value="QDU31664.1"/>
    <property type="molecule type" value="Genomic_DNA"/>
</dbReference>
<feature type="compositionally biased region" description="Basic and acidic residues" evidence="11">
    <location>
        <begin position="500"/>
        <end position="516"/>
    </location>
</feature>
<keyword evidence="16" id="KW-1185">Reference proteome</keyword>
<comment type="function">
    <text evidence="9">DEAD-box RNA helicase involved in various cellular processes at low temperature, including ribosome biogenesis, mRNA degradation and translation initiation.</text>
</comment>
<feature type="compositionally biased region" description="Acidic residues" evidence="11">
    <location>
        <begin position="1"/>
        <end position="11"/>
    </location>
</feature>
<evidence type="ECO:0000259" key="12">
    <source>
        <dbReference type="PROSITE" id="PS51192"/>
    </source>
</evidence>
<evidence type="ECO:0000256" key="2">
    <source>
        <dbReference type="ARBA" id="ARBA00022741"/>
    </source>
</evidence>
<accession>A0A517YN73</accession>
<dbReference type="Pfam" id="PF03880">
    <property type="entry name" value="DbpA"/>
    <property type="match status" value="1"/>
</dbReference>
<dbReference type="InterPro" id="IPR044742">
    <property type="entry name" value="DEAD/DEAH_RhlB"/>
</dbReference>
<dbReference type="FunFam" id="3.40.50.300:FF:000108">
    <property type="entry name" value="ATP-dependent RNA helicase RhlE"/>
    <property type="match status" value="1"/>
</dbReference>
<dbReference type="InterPro" id="IPR014001">
    <property type="entry name" value="Helicase_ATP-bd"/>
</dbReference>
<dbReference type="SMART" id="SM00490">
    <property type="entry name" value="HELICc"/>
    <property type="match status" value="1"/>
</dbReference>
<dbReference type="InterPro" id="IPR000629">
    <property type="entry name" value="RNA-helicase_DEAD-box_CS"/>
</dbReference>
<feature type="region of interest" description="Disordered" evidence="11">
    <location>
        <begin position="1"/>
        <end position="20"/>
    </location>
</feature>
<gene>
    <name evidence="9 15" type="primary">deaD</name>
    <name evidence="9" type="synonym">csdA</name>
    <name evidence="15" type="ORF">ETAA8_68240</name>
</gene>
<evidence type="ECO:0000256" key="8">
    <source>
        <dbReference type="ARBA" id="ARBA00047984"/>
    </source>
</evidence>
<comment type="catalytic activity">
    <reaction evidence="8 9">
        <text>ATP + H2O = ADP + phosphate + H(+)</text>
        <dbReference type="Rhea" id="RHEA:13065"/>
        <dbReference type="ChEBI" id="CHEBI:15377"/>
        <dbReference type="ChEBI" id="CHEBI:15378"/>
        <dbReference type="ChEBI" id="CHEBI:30616"/>
        <dbReference type="ChEBI" id="CHEBI:43474"/>
        <dbReference type="ChEBI" id="CHEBI:456216"/>
        <dbReference type="EC" id="3.6.4.13"/>
    </reaction>
</comment>
<dbReference type="InterPro" id="IPR057325">
    <property type="entry name" value="DeaD_dimer"/>
</dbReference>
<dbReference type="GO" id="GO:0005829">
    <property type="term" value="C:cytosol"/>
    <property type="evidence" value="ECO:0007669"/>
    <property type="project" value="TreeGrafter"/>
</dbReference>
<reference evidence="15 16" key="1">
    <citation type="submission" date="2019-02" db="EMBL/GenBank/DDBJ databases">
        <title>Deep-cultivation of Planctomycetes and their phenomic and genomic characterization uncovers novel biology.</title>
        <authorList>
            <person name="Wiegand S."/>
            <person name="Jogler M."/>
            <person name="Boedeker C."/>
            <person name="Pinto D."/>
            <person name="Vollmers J."/>
            <person name="Rivas-Marin E."/>
            <person name="Kohn T."/>
            <person name="Peeters S.H."/>
            <person name="Heuer A."/>
            <person name="Rast P."/>
            <person name="Oberbeckmann S."/>
            <person name="Bunk B."/>
            <person name="Jeske O."/>
            <person name="Meyerdierks A."/>
            <person name="Storesund J.E."/>
            <person name="Kallscheuer N."/>
            <person name="Luecker S."/>
            <person name="Lage O.M."/>
            <person name="Pohl T."/>
            <person name="Merkel B.J."/>
            <person name="Hornburger P."/>
            <person name="Mueller R.-W."/>
            <person name="Bruemmer F."/>
            <person name="Labrenz M."/>
            <person name="Spormann A.M."/>
            <person name="Op den Camp H."/>
            <person name="Overmann J."/>
            <person name="Amann R."/>
            <person name="Jetten M.S.M."/>
            <person name="Mascher T."/>
            <person name="Medema M.H."/>
            <person name="Devos D.P."/>
            <person name="Kaster A.-K."/>
            <person name="Ovreas L."/>
            <person name="Rohde M."/>
            <person name="Galperin M.Y."/>
            <person name="Jogler C."/>
        </authorList>
    </citation>
    <scope>NUCLEOTIDE SEQUENCE [LARGE SCALE GENOMIC DNA]</scope>
    <source>
        <strain evidence="15 16">ETA_A8</strain>
    </source>
</reference>
<protein>
    <recommendedName>
        <fullName evidence="9">ATP-dependent RNA helicase DeaD</fullName>
        <ecNumber evidence="9">3.6.4.13</ecNumber>
    </recommendedName>
    <alternativeName>
        <fullName evidence="9">Cold-shock DEAD box protein A</fullName>
    </alternativeName>
</protein>
<dbReference type="SUPFAM" id="SSF52540">
    <property type="entry name" value="P-loop containing nucleoside triphosphate hydrolases"/>
    <property type="match status" value="1"/>
</dbReference>
<dbReference type="CDD" id="cd12499">
    <property type="entry name" value="RRM_EcCsdA_like"/>
    <property type="match status" value="1"/>
</dbReference>
<dbReference type="PROSITE" id="PS51195">
    <property type="entry name" value="Q_MOTIF"/>
    <property type="match status" value="1"/>
</dbReference>
<dbReference type="Pfam" id="PF25399">
    <property type="entry name" value="DeaD_dimer"/>
    <property type="match status" value="1"/>
</dbReference>
<dbReference type="InterPro" id="IPR034415">
    <property type="entry name" value="CsdA_RRM"/>
</dbReference>
<dbReference type="CDD" id="cd18787">
    <property type="entry name" value="SF2_C_DEAD"/>
    <property type="match status" value="1"/>
</dbReference>
<evidence type="ECO:0000256" key="10">
    <source>
        <dbReference type="PROSITE-ProRule" id="PRU00552"/>
    </source>
</evidence>
<dbReference type="HAMAP" id="MF_00964">
    <property type="entry name" value="DEAD_helicase_DeaD"/>
    <property type="match status" value="1"/>
</dbReference>
<evidence type="ECO:0000259" key="13">
    <source>
        <dbReference type="PROSITE" id="PS51194"/>
    </source>
</evidence>
<feature type="region of interest" description="Disordered" evidence="11">
    <location>
        <begin position="478"/>
        <end position="525"/>
    </location>
</feature>
<dbReference type="GO" id="GO:0016887">
    <property type="term" value="F:ATP hydrolysis activity"/>
    <property type="evidence" value="ECO:0007669"/>
    <property type="project" value="RHEA"/>
</dbReference>
<dbReference type="PROSITE" id="PS51194">
    <property type="entry name" value="HELICASE_CTER"/>
    <property type="match status" value="1"/>
</dbReference>
<evidence type="ECO:0000256" key="4">
    <source>
        <dbReference type="ARBA" id="ARBA00022806"/>
    </source>
</evidence>
<evidence type="ECO:0000259" key="14">
    <source>
        <dbReference type="PROSITE" id="PS51195"/>
    </source>
</evidence>